<accession>A0ACC1SAC7</accession>
<keyword evidence="2" id="KW-1185">Reference proteome</keyword>
<dbReference type="EMBL" id="JANHOG010001557">
    <property type="protein sequence ID" value="KAJ3535161.1"/>
    <property type="molecule type" value="Genomic_DNA"/>
</dbReference>
<name>A0ACC1SAC7_9APHY</name>
<comment type="caution">
    <text evidence="1">The sequence shown here is derived from an EMBL/GenBank/DDBJ whole genome shotgun (WGS) entry which is preliminary data.</text>
</comment>
<proteinExistence type="predicted"/>
<sequence>MVHYSPLEAELGPEPLLSHKYASSTLGILRIDKMDSVEPENETIGIGSLKMNCEIYLASWKHTRQTGVADSSSLHGLLTHAECLTVKAPTIN</sequence>
<gene>
    <name evidence="1" type="ORF">NM688_g7016</name>
</gene>
<protein>
    <submittedName>
        <fullName evidence="1">Uncharacterized protein</fullName>
    </submittedName>
</protein>
<evidence type="ECO:0000313" key="1">
    <source>
        <dbReference type="EMBL" id="KAJ3535161.1"/>
    </source>
</evidence>
<reference evidence="1" key="1">
    <citation type="submission" date="2022-07" db="EMBL/GenBank/DDBJ databases">
        <title>Genome Sequence of Phlebia brevispora.</title>
        <authorList>
            <person name="Buettner E."/>
        </authorList>
    </citation>
    <scope>NUCLEOTIDE SEQUENCE</scope>
    <source>
        <strain evidence="1">MPL23</strain>
    </source>
</reference>
<organism evidence="1 2">
    <name type="scientific">Phlebia brevispora</name>
    <dbReference type="NCBI Taxonomy" id="194682"/>
    <lineage>
        <taxon>Eukaryota</taxon>
        <taxon>Fungi</taxon>
        <taxon>Dikarya</taxon>
        <taxon>Basidiomycota</taxon>
        <taxon>Agaricomycotina</taxon>
        <taxon>Agaricomycetes</taxon>
        <taxon>Polyporales</taxon>
        <taxon>Meruliaceae</taxon>
        <taxon>Phlebia</taxon>
    </lineage>
</organism>
<evidence type="ECO:0000313" key="2">
    <source>
        <dbReference type="Proteomes" id="UP001148662"/>
    </source>
</evidence>
<dbReference type="Proteomes" id="UP001148662">
    <property type="component" value="Unassembled WGS sequence"/>
</dbReference>